<evidence type="ECO:0000313" key="2">
    <source>
        <dbReference type="Proteomes" id="UP000054166"/>
    </source>
</evidence>
<name>A0A0C3EGN7_PILCF</name>
<evidence type="ECO:0000313" key="1">
    <source>
        <dbReference type="EMBL" id="KIM71835.1"/>
    </source>
</evidence>
<keyword evidence="2" id="KW-1185">Reference proteome</keyword>
<reference evidence="2" key="2">
    <citation type="submission" date="2015-01" db="EMBL/GenBank/DDBJ databases">
        <title>Evolutionary Origins and Diversification of the Mycorrhizal Mutualists.</title>
        <authorList>
            <consortium name="DOE Joint Genome Institute"/>
            <consortium name="Mycorrhizal Genomics Consortium"/>
            <person name="Kohler A."/>
            <person name="Kuo A."/>
            <person name="Nagy L.G."/>
            <person name="Floudas D."/>
            <person name="Copeland A."/>
            <person name="Barry K.W."/>
            <person name="Cichocki N."/>
            <person name="Veneault-Fourrey C."/>
            <person name="LaButti K."/>
            <person name="Lindquist E.A."/>
            <person name="Lipzen A."/>
            <person name="Lundell T."/>
            <person name="Morin E."/>
            <person name="Murat C."/>
            <person name="Riley R."/>
            <person name="Ohm R."/>
            <person name="Sun H."/>
            <person name="Tunlid A."/>
            <person name="Henrissat B."/>
            <person name="Grigoriev I.V."/>
            <person name="Hibbett D.S."/>
            <person name="Martin F."/>
        </authorList>
    </citation>
    <scope>NUCLEOTIDE SEQUENCE [LARGE SCALE GENOMIC DNA]</scope>
    <source>
        <strain evidence="2">F 1598</strain>
    </source>
</reference>
<dbReference type="Proteomes" id="UP000054166">
    <property type="component" value="Unassembled WGS sequence"/>
</dbReference>
<dbReference type="EMBL" id="KN833202">
    <property type="protein sequence ID" value="KIM71835.1"/>
    <property type="molecule type" value="Genomic_DNA"/>
</dbReference>
<dbReference type="HOGENOM" id="CLU_2813265_0_0_1"/>
<dbReference type="AlphaFoldDB" id="A0A0C3EGN7"/>
<proteinExistence type="predicted"/>
<dbReference type="InParanoid" id="A0A0C3EGN7"/>
<accession>A0A0C3EGN7</accession>
<organism evidence="1 2">
    <name type="scientific">Piloderma croceum (strain F 1598)</name>
    <dbReference type="NCBI Taxonomy" id="765440"/>
    <lineage>
        <taxon>Eukaryota</taxon>
        <taxon>Fungi</taxon>
        <taxon>Dikarya</taxon>
        <taxon>Basidiomycota</taxon>
        <taxon>Agaricomycotina</taxon>
        <taxon>Agaricomycetes</taxon>
        <taxon>Agaricomycetidae</taxon>
        <taxon>Atheliales</taxon>
        <taxon>Atheliaceae</taxon>
        <taxon>Piloderma</taxon>
    </lineage>
</organism>
<gene>
    <name evidence="1" type="ORF">PILCRDRAFT_830106</name>
</gene>
<reference evidence="1 2" key="1">
    <citation type="submission" date="2014-04" db="EMBL/GenBank/DDBJ databases">
        <authorList>
            <consortium name="DOE Joint Genome Institute"/>
            <person name="Kuo A."/>
            <person name="Tarkka M."/>
            <person name="Buscot F."/>
            <person name="Kohler A."/>
            <person name="Nagy L.G."/>
            <person name="Floudas D."/>
            <person name="Copeland A."/>
            <person name="Barry K.W."/>
            <person name="Cichocki N."/>
            <person name="Veneault-Fourrey C."/>
            <person name="LaButti K."/>
            <person name="Lindquist E.A."/>
            <person name="Lipzen A."/>
            <person name="Lundell T."/>
            <person name="Morin E."/>
            <person name="Murat C."/>
            <person name="Sun H."/>
            <person name="Tunlid A."/>
            <person name="Henrissat B."/>
            <person name="Grigoriev I.V."/>
            <person name="Hibbett D.S."/>
            <person name="Martin F."/>
            <person name="Nordberg H.P."/>
            <person name="Cantor M.N."/>
            <person name="Hua S.X."/>
        </authorList>
    </citation>
    <scope>NUCLEOTIDE SEQUENCE [LARGE SCALE GENOMIC DNA]</scope>
    <source>
        <strain evidence="1 2">F 1598</strain>
    </source>
</reference>
<sequence length="76" mass="8180">MGGQPMWNETAQAFLPIVTVLDFTPAQPSPPVLTQAFSLVVTMQDVTQAKSPSFNTSIRTCGYYASARCQAQSKAP</sequence>
<protein>
    <submittedName>
        <fullName evidence="1">Uncharacterized protein</fullName>
    </submittedName>
</protein>